<evidence type="ECO:0000259" key="7">
    <source>
        <dbReference type="PROSITE" id="PS50850"/>
    </source>
</evidence>
<feature type="transmembrane region" description="Helical" evidence="6">
    <location>
        <begin position="92"/>
        <end position="110"/>
    </location>
</feature>
<keyword evidence="9" id="KW-1185">Reference proteome</keyword>
<name>A0A1H9TGG2_9LACT</name>
<evidence type="ECO:0000256" key="6">
    <source>
        <dbReference type="SAM" id="Phobius"/>
    </source>
</evidence>
<comment type="subcellular location">
    <subcellularLocation>
        <location evidence="1">Cell membrane</location>
        <topology evidence="1">Multi-pass membrane protein</topology>
    </subcellularLocation>
</comment>
<evidence type="ECO:0000313" key="9">
    <source>
        <dbReference type="Proteomes" id="UP000198948"/>
    </source>
</evidence>
<evidence type="ECO:0000256" key="1">
    <source>
        <dbReference type="ARBA" id="ARBA00004651"/>
    </source>
</evidence>
<dbReference type="STRING" id="142588.SAMN04488559_11344"/>
<keyword evidence="2" id="KW-0813">Transport</keyword>
<feature type="transmembrane region" description="Helical" evidence="6">
    <location>
        <begin position="116"/>
        <end position="136"/>
    </location>
</feature>
<proteinExistence type="predicted"/>
<dbReference type="GO" id="GO:0022857">
    <property type="term" value="F:transmembrane transporter activity"/>
    <property type="evidence" value="ECO:0007669"/>
    <property type="project" value="InterPro"/>
</dbReference>
<dbReference type="EMBL" id="FOHA01000013">
    <property type="protein sequence ID" value="SER96218.1"/>
    <property type="molecule type" value="Genomic_DNA"/>
</dbReference>
<dbReference type="PANTHER" id="PTHR23519">
    <property type="entry name" value="AUTOPHAGY-RELATED PROTEIN 22"/>
    <property type="match status" value="1"/>
</dbReference>
<dbReference type="Gene3D" id="1.20.1250.20">
    <property type="entry name" value="MFS general substrate transporter like domains"/>
    <property type="match status" value="1"/>
</dbReference>
<keyword evidence="4 6" id="KW-1133">Transmembrane helix</keyword>
<dbReference type="Pfam" id="PF11700">
    <property type="entry name" value="ATG22"/>
    <property type="match status" value="2"/>
</dbReference>
<dbReference type="InterPro" id="IPR050495">
    <property type="entry name" value="ATG22/LtaA_families"/>
</dbReference>
<dbReference type="InterPro" id="IPR020846">
    <property type="entry name" value="MFS_dom"/>
</dbReference>
<dbReference type="InterPro" id="IPR024671">
    <property type="entry name" value="Atg22-like"/>
</dbReference>
<keyword evidence="5 6" id="KW-0472">Membrane</keyword>
<feature type="transmembrane region" description="Helical" evidence="6">
    <location>
        <begin position="157"/>
        <end position="178"/>
    </location>
</feature>
<evidence type="ECO:0000256" key="3">
    <source>
        <dbReference type="ARBA" id="ARBA00022692"/>
    </source>
</evidence>
<feature type="transmembrane region" description="Helical" evidence="6">
    <location>
        <begin position="63"/>
        <end position="85"/>
    </location>
</feature>
<feature type="transmembrane region" description="Helical" evidence="6">
    <location>
        <begin position="190"/>
        <end position="207"/>
    </location>
</feature>
<accession>A0A1H9TGG2</accession>
<dbReference type="Proteomes" id="UP000198948">
    <property type="component" value="Unassembled WGS sequence"/>
</dbReference>
<dbReference type="CDD" id="cd17482">
    <property type="entry name" value="MFS_YxiO_like"/>
    <property type="match status" value="1"/>
</dbReference>
<feature type="transmembrane region" description="Helical" evidence="6">
    <location>
        <begin position="279"/>
        <end position="299"/>
    </location>
</feature>
<dbReference type="OrthoDB" id="9768783at2"/>
<feature type="transmembrane region" description="Helical" evidence="6">
    <location>
        <begin position="243"/>
        <end position="267"/>
    </location>
</feature>
<dbReference type="InterPro" id="IPR036259">
    <property type="entry name" value="MFS_trans_sf"/>
</dbReference>
<dbReference type="AlphaFoldDB" id="A0A1H9TGG2"/>
<dbReference type="RefSeq" id="WP_092652949.1">
    <property type="nucleotide sequence ID" value="NZ_FOHA01000013.1"/>
</dbReference>
<dbReference type="GO" id="GO:0005886">
    <property type="term" value="C:plasma membrane"/>
    <property type="evidence" value="ECO:0007669"/>
    <property type="project" value="UniProtKB-SubCell"/>
</dbReference>
<dbReference type="SUPFAM" id="SSF103473">
    <property type="entry name" value="MFS general substrate transporter"/>
    <property type="match status" value="1"/>
</dbReference>
<evidence type="ECO:0000256" key="5">
    <source>
        <dbReference type="ARBA" id="ARBA00023136"/>
    </source>
</evidence>
<gene>
    <name evidence="8" type="ORF">SAMN04488559_11344</name>
</gene>
<protein>
    <submittedName>
        <fullName evidence="8">MFS transporter, UMF1 family</fullName>
    </submittedName>
</protein>
<evidence type="ECO:0000313" key="8">
    <source>
        <dbReference type="EMBL" id="SER96218.1"/>
    </source>
</evidence>
<feature type="transmembrane region" description="Helical" evidence="6">
    <location>
        <begin position="21"/>
        <end position="43"/>
    </location>
</feature>
<feature type="transmembrane region" description="Helical" evidence="6">
    <location>
        <begin position="366"/>
        <end position="392"/>
    </location>
</feature>
<feature type="domain" description="Major facilitator superfamily (MFS) profile" evidence="7">
    <location>
        <begin position="242"/>
        <end position="425"/>
    </location>
</feature>
<reference evidence="8 9" key="1">
    <citation type="submission" date="2016-10" db="EMBL/GenBank/DDBJ databases">
        <authorList>
            <person name="de Groot N.N."/>
        </authorList>
    </citation>
    <scope>NUCLEOTIDE SEQUENCE [LARGE SCALE GENOMIC DNA]</scope>
    <source>
        <strain evidence="8 9">DSM 13760</strain>
    </source>
</reference>
<keyword evidence="3 6" id="KW-0812">Transmembrane</keyword>
<organism evidence="8 9">
    <name type="scientific">Isobaculum melis</name>
    <dbReference type="NCBI Taxonomy" id="142588"/>
    <lineage>
        <taxon>Bacteria</taxon>
        <taxon>Bacillati</taxon>
        <taxon>Bacillota</taxon>
        <taxon>Bacilli</taxon>
        <taxon>Lactobacillales</taxon>
        <taxon>Carnobacteriaceae</taxon>
        <taxon>Isobaculum</taxon>
    </lineage>
</organism>
<evidence type="ECO:0000256" key="4">
    <source>
        <dbReference type="ARBA" id="ARBA00022989"/>
    </source>
</evidence>
<dbReference type="PANTHER" id="PTHR23519:SF1">
    <property type="entry name" value="AUTOPHAGY-RELATED PROTEIN 22"/>
    <property type="match status" value="1"/>
</dbReference>
<feature type="transmembrane region" description="Helical" evidence="6">
    <location>
        <begin position="332"/>
        <end position="354"/>
    </location>
</feature>
<dbReference type="PROSITE" id="PS50850">
    <property type="entry name" value="MFS"/>
    <property type="match status" value="1"/>
</dbReference>
<sequence length="425" mass="47588">MDEIKEKKKPFKYTKLEKSWILQDWANSAYSIMITTAVFPLFFKAITESNGISDASSTAWWGYVNALSTLIVSVLAPLLGTLADYKGYRNPLFTLATMLGVIATLLFAFVPDDSWQLLLILYTLSSVGFAASNIFYDASLVDATTSERMDRVSSSGFGWGYIGSTIPFMIFIFFQLTGILPISTGLLTKYAFILTALWWFIFTIPYWKNVKQKTYIEKPPHVVAHSFKRLWQTLKHIRQYRNVFLFLLGYFFYIDGVGTIFTMATTFGTDIGISANNLIVIMLIVQFVAFPFSILYGVLAKHFGNKRMIFIGILTYVGICLFAIQMDSMLKFIILAVLVGTAQGGIQSLSRSLFAQIIPQESSNEFFGFYNIFGKFAAVMGPLIVGIITSVTGHSTDGVFALIILFIVGGIFLHFVDSTPIEQKK</sequence>
<evidence type="ECO:0000256" key="2">
    <source>
        <dbReference type="ARBA" id="ARBA00022448"/>
    </source>
</evidence>
<feature type="transmembrane region" description="Helical" evidence="6">
    <location>
        <begin position="398"/>
        <end position="416"/>
    </location>
</feature>
<feature type="transmembrane region" description="Helical" evidence="6">
    <location>
        <begin position="308"/>
        <end position="326"/>
    </location>
</feature>